<dbReference type="SUPFAM" id="SSF53098">
    <property type="entry name" value="Ribonuclease H-like"/>
    <property type="match status" value="1"/>
</dbReference>
<feature type="region of interest" description="Disordered" evidence="8">
    <location>
        <begin position="215"/>
        <end position="246"/>
    </location>
</feature>
<dbReference type="GO" id="GO:0043137">
    <property type="term" value="P:DNA replication, removal of RNA primer"/>
    <property type="evidence" value="ECO:0007669"/>
    <property type="project" value="TreeGrafter"/>
</dbReference>
<evidence type="ECO:0000313" key="11">
    <source>
        <dbReference type="Proteomes" id="UP000001067"/>
    </source>
</evidence>
<accession>E3S388</accession>
<dbReference type="GO" id="GO:0046872">
    <property type="term" value="F:metal ion binding"/>
    <property type="evidence" value="ECO:0007669"/>
    <property type="project" value="UniProtKB-KW"/>
</dbReference>
<evidence type="ECO:0000256" key="8">
    <source>
        <dbReference type="SAM" id="MobiDB-lite"/>
    </source>
</evidence>
<dbReference type="Proteomes" id="UP000001067">
    <property type="component" value="Unassembled WGS sequence"/>
</dbReference>
<dbReference type="Pfam" id="PF00075">
    <property type="entry name" value="RNase_H"/>
    <property type="match status" value="1"/>
</dbReference>
<keyword evidence="11" id="KW-1185">Reference proteome</keyword>
<dbReference type="KEGG" id="pte:PTT_16900"/>
<dbReference type="PANTHER" id="PTHR10642">
    <property type="entry name" value="RIBONUCLEASE H1"/>
    <property type="match status" value="1"/>
</dbReference>
<evidence type="ECO:0000256" key="2">
    <source>
        <dbReference type="ARBA" id="ARBA00005300"/>
    </source>
</evidence>
<reference evidence="10 11" key="1">
    <citation type="journal article" date="2010" name="Genome Biol.">
        <title>A first genome assembly of the barley fungal pathogen Pyrenophora teres f. teres.</title>
        <authorList>
            <person name="Ellwood S.R."/>
            <person name="Liu Z."/>
            <person name="Syme R.A."/>
            <person name="Lai Z."/>
            <person name="Hane J.K."/>
            <person name="Keiper F."/>
            <person name="Moffat C.S."/>
            <person name="Oliver R.P."/>
            <person name="Friesen T.L."/>
        </authorList>
    </citation>
    <scope>NUCLEOTIDE SEQUENCE [LARGE SCALE GENOMIC DNA]</scope>
    <source>
        <strain evidence="10 11">0-1</strain>
    </source>
</reference>
<keyword evidence="5" id="KW-0479">Metal-binding</keyword>
<evidence type="ECO:0000313" key="10">
    <source>
        <dbReference type="EMBL" id="EFQ87575.1"/>
    </source>
</evidence>
<keyword evidence="4" id="KW-0540">Nuclease</keyword>
<dbReference type="CDD" id="cd09280">
    <property type="entry name" value="RNase_HI_eukaryote_like"/>
    <property type="match status" value="1"/>
</dbReference>
<comment type="similarity">
    <text evidence="2">Belongs to the RNase H family.</text>
</comment>
<dbReference type="OrthoDB" id="407198at2759"/>
<organism evidence="11">
    <name type="scientific">Pyrenophora teres f. teres (strain 0-1)</name>
    <name type="common">Barley net blotch fungus</name>
    <name type="synonym">Drechslera teres f. teres</name>
    <dbReference type="NCBI Taxonomy" id="861557"/>
    <lineage>
        <taxon>Eukaryota</taxon>
        <taxon>Fungi</taxon>
        <taxon>Dikarya</taxon>
        <taxon>Ascomycota</taxon>
        <taxon>Pezizomycotina</taxon>
        <taxon>Dothideomycetes</taxon>
        <taxon>Pleosporomycetidae</taxon>
        <taxon>Pleosporales</taxon>
        <taxon>Pleosporineae</taxon>
        <taxon>Pleosporaceae</taxon>
        <taxon>Pyrenophora</taxon>
    </lineage>
</organism>
<gene>
    <name evidence="10" type="ORF">PTT_16900</name>
</gene>
<feature type="domain" description="RNase H type-1" evidence="9">
    <location>
        <begin position="14"/>
        <end position="164"/>
    </location>
</feature>
<keyword evidence="6" id="KW-0255">Endonuclease</keyword>
<dbReference type="PANTHER" id="PTHR10642:SF26">
    <property type="entry name" value="RIBONUCLEASE H1"/>
    <property type="match status" value="1"/>
</dbReference>
<dbReference type="InterPro" id="IPR050092">
    <property type="entry name" value="RNase_H"/>
</dbReference>
<dbReference type="PROSITE" id="PS50879">
    <property type="entry name" value="RNASE_H_1"/>
    <property type="match status" value="1"/>
</dbReference>
<evidence type="ECO:0000256" key="6">
    <source>
        <dbReference type="ARBA" id="ARBA00022759"/>
    </source>
</evidence>
<evidence type="ECO:0000256" key="5">
    <source>
        <dbReference type="ARBA" id="ARBA00022723"/>
    </source>
</evidence>
<protein>
    <recommendedName>
        <fullName evidence="3">ribonuclease H</fullName>
        <ecNumber evidence="3">3.1.26.4</ecNumber>
    </recommendedName>
</protein>
<evidence type="ECO:0000256" key="1">
    <source>
        <dbReference type="ARBA" id="ARBA00000077"/>
    </source>
</evidence>
<feature type="compositionally biased region" description="Basic and acidic residues" evidence="8">
    <location>
        <begin position="220"/>
        <end position="233"/>
    </location>
</feature>
<dbReference type="Gene3D" id="3.30.420.10">
    <property type="entry name" value="Ribonuclease H-like superfamily/Ribonuclease H"/>
    <property type="match status" value="1"/>
</dbReference>
<evidence type="ECO:0000256" key="4">
    <source>
        <dbReference type="ARBA" id="ARBA00022722"/>
    </source>
</evidence>
<dbReference type="GO" id="GO:0004523">
    <property type="term" value="F:RNA-DNA hybrid ribonuclease activity"/>
    <property type="evidence" value="ECO:0007669"/>
    <property type="project" value="UniProtKB-EC"/>
</dbReference>
<keyword evidence="7" id="KW-0378">Hydrolase</keyword>
<name>E3S388_PYRTT</name>
<dbReference type="EMBL" id="GL536928">
    <property type="protein sequence ID" value="EFQ87575.1"/>
    <property type="molecule type" value="Genomic_DNA"/>
</dbReference>
<dbReference type="InterPro" id="IPR036397">
    <property type="entry name" value="RNaseH_sf"/>
</dbReference>
<evidence type="ECO:0000256" key="3">
    <source>
        <dbReference type="ARBA" id="ARBA00012180"/>
    </source>
</evidence>
<evidence type="ECO:0000259" key="9">
    <source>
        <dbReference type="PROSITE" id="PS50879"/>
    </source>
</evidence>
<proteinExistence type="inferred from homology"/>
<dbReference type="InterPro" id="IPR002156">
    <property type="entry name" value="RNaseH_domain"/>
</dbReference>
<dbReference type="eggNOG" id="KOG3752">
    <property type="taxonomic scope" value="Eukaryota"/>
</dbReference>
<evidence type="ECO:0000256" key="7">
    <source>
        <dbReference type="ARBA" id="ARBA00022801"/>
    </source>
</evidence>
<sequence>MAEPMLTLEPSADASNCLVCYTDGSALKNKKGETAAGCGVYFGPDDPRNYGEPLGPGEQTNQRAELAALWQGLSCITYNQDVIIWTDSQYAKNTVLVWYHDWKLQDWKSPKGIIRLNLDLIKPIVDILKTRTDHHAKTEICWVKGHAGNQGNEAADKLAGRGSEMAWLQRYGKPYKEPPRKDFWNPVPPGWKLVTRPDGSEEIERIDQETLQRIKSRKEKKAEKRKASWEKKNAARRAGPKNVGERIAAKKAREEAARLLPPPRISAPQASKTTRPSLQKGLARQLIDRRAIQRQAPSMISQQPAPELIDDGIVITGCRRVEYEDLTMTYYEQIPEPADDDGVIRETTKVRFNKEREVRVFTSVPKDYFVAVDRERDNDDTCA</sequence>
<dbReference type="HOGENOM" id="CLU_721883_0_0_1"/>
<dbReference type="InterPro" id="IPR012337">
    <property type="entry name" value="RNaseH-like_sf"/>
</dbReference>
<comment type="catalytic activity">
    <reaction evidence="1">
        <text>Endonucleolytic cleavage to 5'-phosphomonoester.</text>
        <dbReference type="EC" id="3.1.26.4"/>
    </reaction>
</comment>
<dbReference type="STRING" id="861557.E3S388"/>
<dbReference type="GO" id="GO:0003676">
    <property type="term" value="F:nucleic acid binding"/>
    <property type="evidence" value="ECO:0007669"/>
    <property type="project" value="InterPro"/>
</dbReference>
<dbReference type="EC" id="3.1.26.4" evidence="3"/>
<dbReference type="AlphaFoldDB" id="E3S388"/>